<keyword evidence="12" id="KW-0539">Nucleus</keyword>
<comment type="subcellular location">
    <subcellularLocation>
        <location evidence="1">Nucleus</location>
    </subcellularLocation>
</comment>
<dbReference type="GO" id="GO:0005694">
    <property type="term" value="C:chromosome"/>
    <property type="evidence" value="ECO:0007669"/>
    <property type="project" value="TreeGrafter"/>
</dbReference>
<evidence type="ECO:0000259" key="14">
    <source>
        <dbReference type="PROSITE" id="PS50290"/>
    </source>
</evidence>
<dbReference type="GO" id="GO:0004674">
    <property type="term" value="F:protein serine/threonine kinase activity"/>
    <property type="evidence" value="ECO:0007669"/>
    <property type="project" value="UniProtKB-KW"/>
</dbReference>
<dbReference type="GO" id="GO:0006281">
    <property type="term" value="P:DNA repair"/>
    <property type="evidence" value="ECO:0007669"/>
    <property type="project" value="UniProtKB-KW"/>
</dbReference>
<comment type="caution">
    <text evidence="17">The sequence shown here is derived from an EMBL/GenBank/DDBJ whole genome shotgun (WGS) entry which is preliminary data.</text>
</comment>
<dbReference type="SMART" id="SM01343">
    <property type="entry name" value="FATC"/>
    <property type="match status" value="1"/>
</dbReference>
<evidence type="ECO:0000256" key="8">
    <source>
        <dbReference type="ARBA" id="ARBA00022763"/>
    </source>
</evidence>
<dbReference type="Pfam" id="PF08064">
    <property type="entry name" value="UME"/>
    <property type="match status" value="1"/>
</dbReference>
<dbReference type="Pfam" id="PF02260">
    <property type="entry name" value="FATC"/>
    <property type="match status" value="1"/>
</dbReference>
<dbReference type="Pfam" id="PF25030">
    <property type="entry name" value="M-HEAT_ATR"/>
    <property type="match status" value="1"/>
</dbReference>
<evidence type="ECO:0000256" key="3">
    <source>
        <dbReference type="ARBA" id="ARBA00011370"/>
    </source>
</evidence>
<dbReference type="PROSITE" id="PS51189">
    <property type="entry name" value="FAT"/>
    <property type="match status" value="1"/>
</dbReference>
<keyword evidence="7" id="KW-0547">Nucleotide-binding</keyword>
<dbReference type="Pfam" id="PF23593">
    <property type="entry name" value="HEAT_ATR"/>
    <property type="match status" value="1"/>
</dbReference>
<dbReference type="InterPro" id="IPR011009">
    <property type="entry name" value="Kinase-like_dom_sf"/>
</dbReference>
<dbReference type="PROSITE" id="PS51190">
    <property type="entry name" value="FATC"/>
    <property type="match status" value="1"/>
</dbReference>
<dbReference type="InterPro" id="IPR003151">
    <property type="entry name" value="PIK-rel_kinase_FAT"/>
</dbReference>
<dbReference type="Pfam" id="PF00454">
    <property type="entry name" value="PI3_PI4_kinase"/>
    <property type="match status" value="1"/>
</dbReference>
<dbReference type="InterPro" id="IPR016024">
    <property type="entry name" value="ARM-type_fold"/>
</dbReference>
<comment type="similarity">
    <text evidence="2">Belongs to the PI3/PI4-kinase family. ATM subfamily.</text>
</comment>
<dbReference type="InterPro" id="IPR056802">
    <property type="entry name" value="ATR-like_M-HEAT"/>
</dbReference>
<dbReference type="PANTHER" id="PTHR11139:SF125">
    <property type="entry name" value="SERINE_THREONINE-PROTEIN KINASE MEC1"/>
    <property type="match status" value="1"/>
</dbReference>
<evidence type="ECO:0000256" key="5">
    <source>
        <dbReference type="ARBA" id="ARBA00022527"/>
    </source>
</evidence>
<dbReference type="InterPro" id="IPR014009">
    <property type="entry name" value="PIK_FAT"/>
</dbReference>
<evidence type="ECO:0000259" key="16">
    <source>
        <dbReference type="PROSITE" id="PS51190"/>
    </source>
</evidence>
<keyword evidence="18" id="KW-1185">Reference proteome</keyword>
<dbReference type="InterPro" id="IPR012993">
    <property type="entry name" value="UME"/>
</dbReference>
<organism evidence="17 18">
    <name type="scientific">Plectosphaerella cucumerina</name>
    <dbReference type="NCBI Taxonomy" id="40658"/>
    <lineage>
        <taxon>Eukaryota</taxon>
        <taxon>Fungi</taxon>
        <taxon>Dikarya</taxon>
        <taxon>Ascomycota</taxon>
        <taxon>Pezizomycotina</taxon>
        <taxon>Sordariomycetes</taxon>
        <taxon>Hypocreomycetidae</taxon>
        <taxon>Glomerellales</taxon>
        <taxon>Plectosphaerellaceae</taxon>
        <taxon>Plectosphaerella</taxon>
    </lineage>
</organism>
<evidence type="ECO:0000256" key="6">
    <source>
        <dbReference type="ARBA" id="ARBA00022679"/>
    </source>
</evidence>
<reference evidence="17" key="1">
    <citation type="journal article" date="2021" name="Nat. Commun.">
        <title>Genetic determinants of endophytism in the Arabidopsis root mycobiome.</title>
        <authorList>
            <person name="Mesny F."/>
            <person name="Miyauchi S."/>
            <person name="Thiergart T."/>
            <person name="Pickel B."/>
            <person name="Atanasova L."/>
            <person name="Karlsson M."/>
            <person name="Huettel B."/>
            <person name="Barry K.W."/>
            <person name="Haridas S."/>
            <person name="Chen C."/>
            <person name="Bauer D."/>
            <person name="Andreopoulos W."/>
            <person name="Pangilinan J."/>
            <person name="LaButti K."/>
            <person name="Riley R."/>
            <person name="Lipzen A."/>
            <person name="Clum A."/>
            <person name="Drula E."/>
            <person name="Henrissat B."/>
            <person name="Kohler A."/>
            <person name="Grigoriev I.V."/>
            <person name="Martin F.M."/>
            <person name="Hacquard S."/>
        </authorList>
    </citation>
    <scope>NUCLEOTIDE SEQUENCE</scope>
    <source>
        <strain evidence="17">MPI-CAGE-AT-0016</strain>
    </source>
</reference>
<feature type="domain" description="FATC" evidence="16">
    <location>
        <begin position="2409"/>
        <end position="2441"/>
    </location>
</feature>
<dbReference type="Proteomes" id="UP000813385">
    <property type="component" value="Unassembled WGS sequence"/>
</dbReference>
<evidence type="ECO:0000256" key="2">
    <source>
        <dbReference type="ARBA" id="ARBA00010769"/>
    </source>
</evidence>
<accession>A0A8K0T8L7</accession>
<evidence type="ECO:0000256" key="13">
    <source>
        <dbReference type="ARBA" id="ARBA00025079"/>
    </source>
</evidence>
<dbReference type="SUPFAM" id="SSF48371">
    <property type="entry name" value="ARM repeat"/>
    <property type="match status" value="1"/>
</dbReference>
<dbReference type="InterPro" id="IPR050517">
    <property type="entry name" value="DDR_Repair_Kinase"/>
</dbReference>
<dbReference type="PROSITE" id="PS50290">
    <property type="entry name" value="PI3_4_KINASE_3"/>
    <property type="match status" value="1"/>
</dbReference>
<keyword evidence="10" id="KW-0067">ATP-binding</keyword>
<dbReference type="InterPro" id="IPR036940">
    <property type="entry name" value="PI3/4_kinase_cat_sf"/>
</dbReference>
<keyword evidence="9" id="KW-0418">Kinase</keyword>
<keyword evidence="8" id="KW-0227">DNA damage</keyword>
<dbReference type="GO" id="GO:0005524">
    <property type="term" value="F:ATP binding"/>
    <property type="evidence" value="ECO:0007669"/>
    <property type="project" value="UniProtKB-KW"/>
</dbReference>
<evidence type="ECO:0000256" key="4">
    <source>
        <dbReference type="ARBA" id="ARBA00012513"/>
    </source>
</evidence>
<dbReference type="Pfam" id="PF02259">
    <property type="entry name" value="FAT"/>
    <property type="match status" value="1"/>
</dbReference>
<sequence length="2441" mass="273182">MALQTGATAHPPPSTLAAQLVFSASTRSSRSEDHNELRRLSATIQAVERDPNLLKTPQDQLDHNHLLTYVFIRAVLDGIRLEDPILDPSTIRNEVLKATNFLRLIVKETPHVLAYTSVKGEEYDLRGAEPLWIWLLPKLLRFLGHKRCLDVTDDIHGFFLDLLALLGPHGDLGDLSVAIVSYLRQALDGLLLLIKDLPTASQDAIISHKFPDSATLQLLIGPSDARETKHSTYTITKVVQAIRHSSSIATILSRCFSNPDQSFHENPSLSAHKPWLLDSLLSLRLLRATWHTAVPIPHVETLQNTLGLLSGGKKGLNSIASSKANTLLALHCVDVAQSPEGVIAGDGASAVQARAVFCEALLQLAFTASYDRNIGRLASSKIIFTLETLAMSHPALAQPTDFWKCAQLLKKACQPTLGHSASTEVPQDPIESEDLRRLAERLALTESPSDEIAPPSKRVKLSSEPTGLPEIYARIHRALGSPLKEGNFAFDFNFMTSFPKIDEASQCLAIDLVSRLGCVADGALLDASSTAERPKYSCKYCTHTAGAGSRSTQLNLQAKVDALATFMKLLSHEPFLNSQRLRVSAMVSVRRLIVHTENHDVYALESSDIGQWCLQSLTSSIRELRIAAGRALAQFSRLSFSGEVYLETTERNRKFTLACLRKISEQNELALSETTIMAWGQVGRIVDGDELNMVLHQLLGYLGGSNTLVASCAFSEIISTAAARKVTCKKLFEPFWGTLAFIVVKDMIPRPQIIRAVADLLQMTVNQLLLLVQSHALPWLVLSKKKDVVHKIVEARQDDARTALLESKNHGPIMALLLAQDVPDIETFVMSRLREFSAFESCTLVDLMKAEAVPIVIGLLKAAGDSDDEGRPKIRKALTWMCSKLLADTQGSLPKDVKEKSVVGRFLENYMLGLMASLADVINDRLSSSAPVEEQKRCLRAMEEMIKVCRTYVRLARPQISACLLSAMDQDSLRPAAFSCWCALLLKMDDEDVEVLIEPTFFIINYYWSLFDHPTRCRAKQLVLDLYKEFNGVLTAFIDKLPHLGHIPQLAPVERKLEALRKPQDQRSTFRTFAARLSHQNSGVAQQALTELITYLQDNQAYLQTSAVSGQPDTVVAKLIRALLDCAAKHSSSQPEIASLCTQCLGLVGCLDSNRIETTRTEKSMVVLTNFADADETTNFVLFILEEVLVKAFLSTTDTKLQGYLSFAMQELMTKVDIHAAVALDRKMNPTADRVYTQWIKLPEDVREVLRPFLGSSYMLAPGKLTLAKYPIFQPGRTYHNWMRAFSLDLLQKGQNDNAQIVFDPLTRAIRVKDLYVAEFLLPYLVLHVVVGDASAKEQREEVVSELVNILKYEPPEAATYHEREHMKLYYEAVFGVLDYASRWIQAKSRGATKEDKVAINRVQSVVDAIPPELRSQRAVYCNQYSRALFYLEHHAQELEVNKGDEGERKRLLNQLQEIYTQIDEPDGLEGISARLQVLDVNQQILGHKKAGRWSAAQTWYEIKLAEEPNNVDTQVDLLTCLKQSGQHDVLLNYVEGMRVDASSANKIIPFAVEAAWATTRWDTLSKYAERFNGDMFEDFNVSLAALFGALKRGPAGQHDFAQTLHSMREKLGSAMTHSATSSLQTSHELRLRCHVLTDLEMIASTRETEGPAHQAVLTSLERRLEILGAYVHDKQFLLGIRRAGMELVRPMFSDLDVSSLWLSSARLARKSNSTHQALNAVLHASQLGDESAVIENARLLWKDGHTRKAIQVLQNAIDTNKFATQVLPTAASSSRGADANQRLITARAQLTLAKWLDNAGQTHILALREKYQQVPKTLSAWEKGHFFLGRHYKKLMESQSVLELEQQIDAHVQGELARLVIENYLRALSHGTKYLYQALPRVLNLWLDLGGSIDKAPNGRLYARELQRRRTEQLAILHKFLDKYILKLPAYMFYAALPQIVARIAHPNPEVFERLNRILVRVVEAYPKQSLWGLMGIMTTKQQSTRRERGQRVVHSLVRGVGATKVDGAGIDLRTLIRQGEKLSEQLLLACNNGRFTVNRTMTVGLRDDLGFNHNCAPCHLVVPVEKALTATLPTLTDNVKKHRAFSRDTVTIQSFLDEVLVLSSLARPRRLTARGSDGNNYMLMIKPKDDLRTDQRLMEFNGMINRSLKRDAESSRRQLYIRTYAVTPLNEECGIIEWVGGLKTLREVLLEQYRQIGKAPDYMKIKGLMRDATAKPDSIRLFTEEVLGDFPPRLPHWYIQQFPHPAVWFSARIRYTRTLAVMSMVGTILGLGDRHAENVLLEKNTGGILHVDFNCLFDKGKTFQEPERVPFRLTHNMVAAMGSHGYEGPFRACSELTLGILRQQEETLMTILEAFIYDPTLDLQKVKKTGGGQAVKPPAPGEIRLEPQSVVESIRRKVKGLLPNESIPLSVEGHVEELIKEAVSPANLSRMYIGWCPFL</sequence>
<evidence type="ECO:0000256" key="9">
    <source>
        <dbReference type="ARBA" id="ARBA00022777"/>
    </source>
</evidence>
<evidence type="ECO:0000256" key="10">
    <source>
        <dbReference type="ARBA" id="ARBA00022840"/>
    </source>
</evidence>
<dbReference type="GO" id="GO:0000077">
    <property type="term" value="P:DNA damage checkpoint signaling"/>
    <property type="evidence" value="ECO:0007669"/>
    <property type="project" value="TreeGrafter"/>
</dbReference>
<dbReference type="InterPro" id="IPR000403">
    <property type="entry name" value="PI3/4_kinase_cat_dom"/>
</dbReference>
<feature type="domain" description="PI3K/PI4K catalytic" evidence="14">
    <location>
        <begin position="2097"/>
        <end position="2408"/>
    </location>
</feature>
<comment type="subunit">
    <text evidence="3">Associates with DNA double-strand breaks.</text>
</comment>
<evidence type="ECO:0000313" key="17">
    <source>
        <dbReference type="EMBL" id="KAH7358301.1"/>
    </source>
</evidence>
<keyword evidence="11" id="KW-0234">DNA repair</keyword>
<keyword evidence="6" id="KW-0808">Transferase</keyword>
<dbReference type="SUPFAM" id="SSF56112">
    <property type="entry name" value="Protein kinase-like (PK-like)"/>
    <property type="match status" value="1"/>
</dbReference>
<dbReference type="PANTHER" id="PTHR11139">
    <property type="entry name" value="ATAXIA TELANGIECTASIA MUTATED ATM -RELATED"/>
    <property type="match status" value="1"/>
</dbReference>
<dbReference type="FunFam" id="3.30.1010.10:FF:000017">
    <property type="entry name" value="Inositol kinase kinase (UvsB)"/>
    <property type="match status" value="1"/>
</dbReference>
<name>A0A8K0T8L7_9PEZI</name>
<evidence type="ECO:0000256" key="7">
    <source>
        <dbReference type="ARBA" id="ARBA00022741"/>
    </source>
</evidence>
<dbReference type="InterPro" id="IPR003152">
    <property type="entry name" value="FATC_dom"/>
</dbReference>
<gene>
    <name evidence="17" type="ORF">B0T11DRAFT_258194</name>
</gene>
<dbReference type="OrthoDB" id="381190at2759"/>
<evidence type="ECO:0000256" key="12">
    <source>
        <dbReference type="ARBA" id="ARBA00023242"/>
    </source>
</evidence>
<dbReference type="GO" id="GO:0000723">
    <property type="term" value="P:telomere maintenance"/>
    <property type="evidence" value="ECO:0007669"/>
    <property type="project" value="TreeGrafter"/>
</dbReference>
<evidence type="ECO:0000256" key="1">
    <source>
        <dbReference type="ARBA" id="ARBA00004123"/>
    </source>
</evidence>
<proteinExistence type="inferred from homology"/>
<feature type="domain" description="FAT" evidence="15">
    <location>
        <begin position="1414"/>
        <end position="1981"/>
    </location>
</feature>
<dbReference type="Gene3D" id="1.10.1070.11">
    <property type="entry name" value="Phosphatidylinositol 3-/4-kinase, catalytic domain"/>
    <property type="match status" value="1"/>
</dbReference>
<dbReference type="SMART" id="SM00802">
    <property type="entry name" value="UME"/>
    <property type="match status" value="1"/>
</dbReference>
<protein>
    <recommendedName>
        <fullName evidence="4">non-specific serine/threonine protein kinase</fullName>
        <ecNumber evidence="4">2.7.11.1</ecNumber>
    </recommendedName>
</protein>
<dbReference type="InterPro" id="IPR057564">
    <property type="entry name" value="HEAT_ATR"/>
</dbReference>
<evidence type="ECO:0000313" key="18">
    <source>
        <dbReference type="Proteomes" id="UP000813385"/>
    </source>
</evidence>
<dbReference type="EMBL" id="JAGPXD010000004">
    <property type="protein sequence ID" value="KAH7358301.1"/>
    <property type="molecule type" value="Genomic_DNA"/>
</dbReference>
<evidence type="ECO:0000259" key="15">
    <source>
        <dbReference type="PROSITE" id="PS51189"/>
    </source>
</evidence>
<dbReference type="Gene3D" id="3.30.1010.10">
    <property type="entry name" value="Phosphatidylinositol 3-kinase Catalytic Subunit, Chain A, domain 4"/>
    <property type="match status" value="1"/>
</dbReference>
<evidence type="ECO:0000256" key="11">
    <source>
        <dbReference type="ARBA" id="ARBA00023204"/>
    </source>
</evidence>
<comment type="function">
    <text evidence="13">Serine/threonine protein kinase which activates checkpoint signaling upon genotoxic stresses such as ionizing radiation (IR), ultraviolet light (UV), or DNA replication stalling, thereby acting as a DNA damage sensor. Recognizes the substrate consensus sequence [ST]-Q. Phosphorylates histone H2A to form H2AS128ph (gamma-H2A) at sites of DNA damage, involved in the regulation of DNA damage response mechanism. Required for the control of telomere length and genome stability.</text>
</comment>
<dbReference type="GO" id="GO:0005634">
    <property type="term" value="C:nucleus"/>
    <property type="evidence" value="ECO:0007669"/>
    <property type="project" value="UniProtKB-SubCell"/>
</dbReference>
<dbReference type="EC" id="2.7.11.1" evidence="4"/>
<dbReference type="SMART" id="SM00146">
    <property type="entry name" value="PI3Kc"/>
    <property type="match status" value="1"/>
</dbReference>
<dbReference type="CDD" id="cd00892">
    <property type="entry name" value="PIKKc_ATR"/>
    <property type="match status" value="1"/>
</dbReference>
<keyword evidence="5" id="KW-0723">Serine/threonine-protein kinase</keyword>